<reference evidence="3" key="1">
    <citation type="submission" date="2016-12" db="EMBL/GenBank/DDBJ databases">
        <title>Comparative genomics of four Isosphaeraceae planctomycetes: a common pool of plasmids and glycoside hydrolase genes.</title>
        <authorList>
            <person name="Ivanova A."/>
        </authorList>
    </citation>
    <scope>NUCLEOTIDE SEQUENCE [LARGE SCALE GENOMIC DNA]</scope>
    <source>
        <strain evidence="3">PX4</strain>
    </source>
</reference>
<gene>
    <name evidence="2" type="primary">ytpA_1</name>
    <name evidence="2" type="ORF">BSF38_01435</name>
</gene>
<feature type="domain" description="Serine aminopeptidase S33" evidence="1">
    <location>
        <begin position="30"/>
        <end position="264"/>
    </location>
</feature>
<dbReference type="PRINTS" id="PR00111">
    <property type="entry name" value="ABHYDROLASE"/>
</dbReference>
<dbReference type="SUPFAM" id="SSF53474">
    <property type="entry name" value="alpha/beta-Hydrolases"/>
    <property type="match status" value="1"/>
</dbReference>
<dbReference type="OrthoDB" id="9806902at2"/>
<dbReference type="RefSeq" id="WP_076344299.1">
    <property type="nucleotide sequence ID" value="NZ_CP019082.1"/>
</dbReference>
<sequence length="289" mass="32060">MPTIEDRVDDVTVSVSGKRRLKARWWRRPQPRGVLVVAHGFGEHGGAYAYAAEALGLALEIDVVAHDFLGHGRSPGRRGVVRRYEDLVDDLQAVVSWARRRFIGLPIYLLGHSNGGQVVLRYAIEHGDAVAGVIVSNPFLRIAMPIPRAKLWLGRMLMRFAPWITLKAHTPSGGMTSDPGIQASFQSDALRHHRISPPLFFGMVLGGEMLISRAAEFRPPLLMLIGGQDPLVDPQSGREFFDRVEAEDKTLILYPKMLHEPLNEIGREKVVADIVRWLAVHLDRPAAGG</sequence>
<dbReference type="Proteomes" id="UP000186309">
    <property type="component" value="Chromosome"/>
</dbReference>
<keyword evidence="2" id="KW-0378">Hydrolase</keyword>
<dbReference type="AlphaFoldDB" id="A0A1U7CM00"/>
<dbReference type="EMBL" id="CP019082">
    <property type="protein sequence ID" value="APW59974.1"/>
    <property type="molecule type" value="Genomic_DNA"/>
</dbReference>
<dbReference type="KEGG" id="pbor:BSF38_01435"/>
<evidence type="ECO:0000313" key="2">
    <source>
        <dbReference type="EMBL" id="APW59974.1"/>
    </source>
</evidence>
<proteinExistence type="predicted"/>
<dbReference type="Gene3D" id="3.40.50.1820">
    <property type="entry name" value="alpha/beta hydrolase"/>
    <property type="match status" value="1"/>
</dbReference>
<dbReference type="EC" id="3.1.1.-" evidence="2"/>
<protein>
    <submittedName>
        <fullName evidence="2">Phospholipase YtpA</fullName>
        <ecNumber evidence="2">3.1.1.-</ecNumber>
    </submittedName>
</protein>
<evidence type="ECO:0000259" key="1">
    <source>
        <dbReference type="Pfam" id="PF12146"/>
    </source>
</evidence>
<keyword evidence="3" id="KW-1185">Reference proteome</keyword>
<organism evidence="2 3">
    <name type="scientific">Paludisphaera borealis</name>
    <dbReference type="NCBI Taxonomy" id="1387353"/>
    <lineage>
        <taxon>Bacteria</taxon>
        <taxon>Pseudomonadati</taxon>
        <taxon>Planctomycetota</taxon>
        <taxon>Planctomycetia</taxon>
        <taxon>Isosphaerales</taxon>
        <taxon>Isosphaeraceae</taxon>
        <taxon>Paludisphaera</taxon>
    </lineage>
</organism>
<dbReference type="InterPro" id="IPR000073">
    <property type="entry name" value="AB_hydrolase_1"/>
</dbReference>
<dbReference type="GO" id="GO:0016787">
    <property type="term" value="F:hydrolase activity"/>
    <property type="evidence" value="ECO:0007669"/>
    <property type="project" value="UniProtKB-KW"/>
</dbReference>
<dbReference type="Pfam" id="PF12146">
    <property type="entry name" value="Hydrolase_4"/>
    <property type="match status" value="1"/>
</dbReference>
<dbReference type="InterPro" id="IPR051044">
    <property type="entry name" value="MAG_DAG_Lipase"/>
</dbReference>
<dbReference type="PANTHER" id="PTHR11614">
    <property type="entry name" value="PHOSPHOLIPASE-RELATED"/>
    <property type="match status" value="1"/>
</dbReference>
<dbReference type="STRING" id="1387353.BSF38_01435"/>
<dbReference type="InterPro" id="IPR029058">
    <property type="entry name" value="AB_hydrolase_fold"/>
</dbReference>
<evidence type="ECO:0000313" key="3">
    <source>
        <dbReference type="Proteomes" id="UP000186309"/>
    </source>
</evidence>
<dbReference type="InterPro" id="IPR022742">
    <property type="entry name" value="Hydrolase_4"/>
</dbReference>
<accession>A0A1U7CM00</accession>
<name>A0A1U7CM00_9BACT</name>